<gene>
    <name evidence="2" type="ordered locus">PSMK_p00170</name>
</gene>
<dbReference type="HOGENOM" id="CLU_2194508_0_0_0"/>
<accession>I0IJE1</accession>
<dbReference type="AlphaFoldDB" id="I0IJE1"/>
<dbReference type="EMBL" id="AP012339">
    <property type="protein sequence ID" value="BAM05379.1"/>
    <property type="molecule type" value="Genomic_DNA"/>
</dbReference>
<proteinExistence type="predicted"/>
<evidence type="ECO:0000256" key="1">
    <source>
        <dbReference type="SAM" id="MobiDB-lite"/>
    </source>
</evidence>
<evidence type="ECO:0000313" key="2">
    <source>
        <dbReference type="EMBL" id="BAM05379.1"/>
    </source>
</evidence>
<reference evidence="2 3" key="1">
    <citation type="submission" date="2012-02" db="EMBL/GenBank/DDBJ databases">
        <title>Complete genome sequence of Phycisphaera mikurensis NBRC 102666.</title>
        <authorList>
            <person name="Ankai A."/>
            <person name="Hosoyama A."/>
            <person name="Terui Y."/>
            <person name="Sekine M."/>
            <person name="Fukai R."/>
            <person name="Kato Y."/>
            <person name="Nakamura S."/>
            <person name="Yamada-Narita S."/>
            <person name="Kawakoshi A."/>
            <person name="Fukunaga Y."/>
            <person name="Yamazaki S."/>
            <person name="Fujita N."/>
        </authorList>
    </citation>
    <scope>NUCLEOTIDE SEQUENCE [LARGE SCALE GENOMIC DNA]</scope>
    <source>
        <strain evidence="3">NBRC 102666 / KCTC 22515 / FYK2301M01</strain>
        <plasmid evidence="2 3">pPSMK1</plasmid>
    </source>
</reference>
<feature type="region of interest" description="Disordered" evidence="1">
    <location>
        <begin position="21"/>
        <end position="54"/>
    </location>
</feature>
<keyword evidence="2" id="KW-0614">Plasmid</keyword>
<organism evidence="2 3">
    <name type="scientific">Phycisphaera mikurensis (strain NBRC 102666 / KCTC 22515 / FYK2301M01)</name>
    <dbReference type="NCBI Taxonomy" id="1142394"/>
    <lineage>
        <taxon>Bacteria</taxon>
        <taxon>Pseudomonadati</taxon>
        <taxon>Planctomycetota</taxon>
        <taxon>Phycisphaerae</taxon>
        <taxon>Phycisphaerales</taxon>
        <taxon>Phycisphaeraceae</taxon>
        <taxon>Phycisphaera</taxon>
    </lineage>
</organism>
<sequence length="108" mass="12075">MIGRRGLNLTRLLRAGWAKKRLRRPARAGRSTTRWRGAPGKGHQLQPRPCGLQDRPTVKAHDAWIVKAGPSSGWAVRSASGRSLCPRHVTTRERFEVDRRVALHEPAG</sequence>
<dbReference type="Proteomes" id="UP000007881">
    <property type="component" value="Plasmid pPSMK1"/>
</dbReference>
<name>I0IJE1_PHYMF</name>
<keyword evidence="3" id="KW-1185">Reference proteome</keyword>
<protein>
    <submittedName>
        <fullName evidence="2">Uncharacterized protein</fullName>
    </submittedName>
</protein>
<geneLocation type="plasmid" evidence="2 3">
    <name>pPSMK1</name>
</geneLocation>
<dbReference type="KEGG" id="phm:PSMK_p00170"/>
<evidence type="ECO:0000313" key="3">
    <source>
        <dbReference type="Proteomes" id="UP000007881"/>
    </source>
</evidence>